<evidence type="ECO:0000313" key="3">
    <source>
        <dbReference type="Proteomes" id="UP000196228"/>
    </source>
</evidence>
<name>A0A1Y0HTX3_CELCE</name>
<keyword evidence="1" id="KW-0472">Membrane</keyword>
<feature type="transmembrane region" description="Helical" evidence="1">
    <location>
        <begin position="62"/>
        <end position="82"/>
    </location>
</feature>
<dbReference type="AlphaFoldDB" id="A0A1Y0HTX3"/>
<dbReference type="RefSeq" id="WP_157759525.1">
    <property type="nucleotide sequence ID" value="NZ_CP021383.1"/>
</dbReference>
<dbReference type="EMBL" id="CP021383">
    <property type="protein sequence ID" value="ARU51430.1"/>
    <property type="molecule type" value="Genomic_DNA"/>
</dbReference>
<sequence>MDGAPRTRFVGDTKQARTYAWFLTFAAVVPPAVVAVFVLGWYRAQVYGWTEGFRSYHAGDPFPWGWVAVGVLACVFLGRFAVRQWRRYRALVADDRRRGVRPS</sequence>
<dbReference type="KEGG" id="cceu:CBR64_07975"/>
<reference evidence="2 3" key="1">
    <citation type="submission" date="2017-05" db="EMBL/GenBank/DDBJ databases">
        <authorList>
            <person name="Song R."/>
            <person name="Chenine A.L."/>
            <person name="Ruprecht R.M."/>
        </authorList>
    </citation>
    <scope>NUCLEOTIDE SEQUENCE [LARGE SCALE GENOMIC DNA]</scope>
    <source>
        <strain evidence="2 3">PSBB019</strain>
    </source>
</reference>
<proteinExistence type="predicted"/>
<keyword evidence="1" id="KW-0812">Transmembrane</keyword>
<accession>A0A1Y0HTX3</accession>
<evidence type="ECO:0000313" key="2">
    <source>
        <dbReference type="EMBL" id="ARU51430.1"/>
    </source>
</evidence>
<keyword evidence="1" id="KW-1133">Transmembrane helix</keyword>
<gene>
    <name evidence="2" type="ORF">CBR64_07975</name>
</gene>
<feature type="transmembrane region" description="Helical" evidence="1">
    <location>
        <begin position="20"/>
        <end position="42"/>
    </location>
</feature>
<dbReference type="OrthoDB" id="5146141at2"/>
<organism evidence="2 3">
    <name type="scientific">Cellulosimicrobium cellulans</name>
    <name type="common">Arthrobacter luteus</name>
    <dbReference type="NCBI Taxonomy" id="1710"/>
    <lineage>
        <taxon>Bacteria</taxon>
        <taxon>Bacillati</taxon>
        <taxon>Actinomycetota</taxon>
        <taxon>Actinomycetes</taxon>
        <taxon>Micrococcales</taxon>
        <taxon>Promicromonosporaceae</taxon>
        <taxon>Cellulosimicrobium</taxon>
    </lineage>
</organism>
<dbReference type="Proteomes" id="UP000196228">
    <property type="component" value="Chromosome"/>
</dbReference>
<protein>
    <submittedName>
        <fullName evidence="2">Uncharacterized protein</fullName>
    </submittedName>
</protein>
<evidence type="ECO:0000256" key="1">
    <source>
        <dbReference type="SAM" id="Phobius"/>
    </source>
</evidence>